<dbReference type="AlphaFoldDB" id="A0AAW2DTA4"/>
<keyword evidence="5" id="KW-0479">Metal-binding</keyword>
<evidence type="ECO:0000256" key="4">
    <source>
        <dbReference type="ARBA" id="ARBA00022722"/>
    </source>
</evidence>
<evidence type="ECO:0000256" key="8">
    <source>
        <dbReference type="SAM" id="MobiDB-lite"/>
    </source>
</evidence>
<evidence type="ECO:0000259" key="10">
    <source>
        <dbReference type="Pfam" id="PF12776"/>
    </source>
</evidence>
<dbReference type="PANTHER" id="PTHR22930:SF228">
    <property type="entry name" value="PROTEIN ALP1-LIKE"/>
    <property type="match status" value="1"/>
</dbReference>
<evidence type="ECO:0000256" key="3">
    <source>
        <dbReference type="ARBA" id="ARBA00006958"/>
    </source>
</evidence>
<comment type="cofactor">
    <cofactor evidence="1">
        <name>a divalent metal cation</name>
        <dbReference type="ChEBI" id="CHEBI:60240"/>
    </cofactor>
</comment>
<sequence length="668" mass="76328">MDNQKIRAAILATVASVLAVGAIILEDIRSRRFIIRQPRVNRDYEREGFISDILHRGDARCIFMIRMRPVAFYELCGILVERNLVRETIYMPVTEQVLMFLHTIGHNVRFRVIAARFHRSIETSYRYFKIVLKAVLQLYRHVVRLPDNSTPPEIRNSRRFYPYFKDCVGAIDGTHVRASVPIEIQGRFRGRKGGTTQNVLVAISFDLRFTYMLAGWEGSAHDSRILNDALSRPRGLKIPEGKYYLGDAGYGNRPGILSPYRSVRYHLKEFSDHPPENAKELFNLRHSSLRTTIERGFGVIKKRFRVLDAEPFWSFNTQVDVVLACGVIHNHIMGVDPNDPIMQAGTCETKSSDRVQPSRRNKPSKKFKPQSLDKVAKEIGVKFNVEYYASHVHNRLRTVRKEWKLIQEIRKKSGFGWDDNLKMITCDKQTYDAEVLYDEMAIVVGKDMATGGFSKQWSERSPLVENETPQNDIQNPEFEGDSDTLPKDAQEASNGTSSKGRSHRKRTYAAMNEDGPFSEMTEQLKQIAVAVTALSHGPVNTNELHKVVMNVEGFEEDMLDEAFDHLHHRAASVPKFGAWDELDPKSGDGFTAIFNQVKEEKQIASSQFPNVSPQPSYYPSAQRHGRSSSRSKICCCLFSSGSKRSTWLYFYSFTSHSLSRLKAFKFVC</sequence>
<evidence type="ECO:0000313" key="14">
    <source>
        <dbReference type="Proteomes" id="UP001459277"/>
    </source>
</evidence>
<feature type="region of interest" description="Disordered" evidence="8">
    <location>
        <begin position="348"/>
        <end position="369"/>
    </location>
</feature>
<feature type="region of interest" description="Disordered" evidence="8">
    <location>
        <begin position="604"/>
        <end position="626"/>
    </location>
</feature>
<keyword evidence="7" id="KW-0539">Nucleus</keyword>
<evidence type="ECO:0000256" key="1">
    <source>
        <dbReference type="ARBA" id="ARBA00001968"/>
    </source>
</evidence>
<evidence type="ECO:0000259" key="9">
    <source>
        <dbReference type="Pfam" id="PF05627"/>
    </source>
</evidence>
<dbReference type="PANTHER" id="PTHR22930">
    <property type="match status" value="1"/>
</dbReference>
<reference evidence="13 14" key="1">
    <citation type="submission" date="2024-01" db="EMBL/GenBank/DDBJ databases">
        <title>A telomere-to-telomere, gap-free genome of sweet tea (Lithocarpus litseifolius).</title>
        <authorList>
            <person name="Zhou J."/>
        </authorList>
    </citation>
    <scope>NUCLEOTIDE SEQUENCE [LARGE SCALE GENOMIC DNA]</scope>
    <source>
        <strain evidence="13">Zhou-2022a</strain>
        <tissue evidence="13">Leaf</tissue>
    </source>
</reference>
<dbReference type="Proteomes" id="UP001459277">
    <property type="component" value="Unassembled WGS sequence"/>
</dbReference>
<name>A0AAW2DTA4_9ROSI</name>
<feature type="compositionally biased region" description="Basic residues" evidence="8">
    <location>
        <begin position="357"/>
        <end position="368"/>
    </location>
</feature>
<evidence type="ECO:0000256" key="6">
    <source>
        <dbReference type="ARBA" id="ARBA00022801"/>
    </source>
</evidence>
<dbReference type="InterPro" id="IPR027806">
    <property type="entry name" value="HARBI1_dom"/>
</dbReference>
<comment type="similarity">
    <text evidence="3">Belongs to the HARBI1 family.</text>
</comment>
<feature type="domain" description="DDE Tnp4" evidence="11">
    <location>
        <begin position="171"/>
        <end position="330"/>
    </location>
</feature>
<dbReference type="InterPro" id="IPR045249">
    <property type="entry name" value="HARBI1-like"/>
</dbReference>
<dbReference type="Pfam" id="PF12776">
    <property type="entry name" value="Myb_DNA-bind_3"/>
    <property type="match status" value="1"/>
</dbReference>
<proteinExistence type="inferred from homology"/>
<keyword evidence="14" id="KW-1185">Reference proteome</keyword>
<evidence type="ECO:0000256" key="5">
    <source>
        <dbReference type="ARBA" id="ARBA00022723"/>
    </source>
</evidence>
<dbReference type="GO" id="GO:0016787">
    <property type="term" value="F:hydrolase activity"/>
    <property type="evidence" value="ECO:0007669"/>
    <property type="project" value="UniProtKB-KW"/>
</dbReference>
<feature type="compositionally biased region" description="Polar residues" evidence="8">
    <location>
        <begin position="604"/>
        <end position="619"/>
    </location>
</feature>
<evidence type="ECO:0000256" key="2">
    <source>
        <dbReference type="ARBA" id="ARBA00004123"/>
    </source>
</evidence>
<dbReference type="InterPro" id="IPR008700">
    <property type="entry name" value="TypeIII_avirulence_cleave"/>
</dbReference>
<dbReference type="Pfam" id="PF26138">
    <property type="entry name" value="DUF8040"/>
    <property type="match status" value="1"/>
</dbReference>
<evidence type="ECO:0000256" key="7">
    <source>
        <dbReference type="ARBA" id="ARBA00023242"/>
    </source>
</evidence>
<keyword evidence="4" id="KW-0540">Nuclease</keyword>
<dbReference type="GO" id="GO:0004518">
    <property type="term" value="F:nuclease activity"/>
    <property type="evidence" value="ECO:0007669"/>
    <property type="project" value="UniProtKB-KW"/>
</dbReference>
<gene>
    <name evidence="13" type="ORF">SO802_007319</name>
</gene>
<dbReference type="Pfam" id="PF05627">
    <property type="entry name" value="AvrRpt-cleavage"/>
    <property type="match status" value="1"/>
</dbReference>
<dbReference type="GO" id="GO:0005634">
    <property type="term" value="C:nucleus"/>
    <property type="evidence" value="ECO:0007669"/>
    <property type="project" value="UniProtKB-SubCell"/>
</dbReference>
<accession>A0AAW2DTA4</accession>
<dbReference type="GO" id="GO:0046872">
    <property type="term" value="F:metal ion binding"/>
    <property type="evidence" value="ECO:0007669"/>
    <property type="project" value="UniProtKB-KW"/>
</dbReference>
<dbReference type="EMBL" id="JAZDWU010000002">
    <property type="protein sequence ID" value="KAL0012211.1"/>
    <property type="molecule type" value="Genomic_DNA"/>
</dbReference>
<feature type="domain" description="DUF8040" evidence="12">
    <location>
        <begin position="45"/>
        <end position="136"/>
    </location>
</feature>
<feature type="region of interest" description="Disordered" evidence="8">
    <location>
        <begin position="454"/>
        <end position="507"/>
    </location>
</feature>
<comment type="caution">
    <text evidence="13">The sequence shown here is derived from an EMBL/GenBank/DDBJ whole genome shotgun (WGS) entry which is preliminary data.</text>
</comment>
<protein>
    <recommendedName>
        <fullName evidence="15">DDE Tnp4 domain-containing protein</fullName>
    </recommendedName>
</protein>
<feature type="domain" description="RIN4 pathogenic type III effector avirulence factor Avr cleavage site" evidence="9">
    <location>
        <begin position="568"/>
        <end position="602"/>
    </location>
</feature>
<feature type="domain" description="Myb/SANT-like" evidence="10">
    <location>
        <begin position="358"/>
        <end position="431"/>
    </location>
</feature>
<evidence type="ECO:0000313" key="13">
    <source>
        <dbReference type="EMBL" id="KAL0012211.1"/>
    </source>
</evidence>
<evidence type="ECO:0000259" key="11">
    <source>
        <dbReference type="Pfam" id="PF13359"/>
    </source>
</evidence>
<evidence type="ECO:0008006" key="15">
    <source>
        <dbReference type="Google" id="ProtNLM"/>
    </source>
</evidence>
<dbReference type="Pfam" id="PF13359">
    <property type="entry name" value="DDE_Tnp_4"/>
    <property type="match status" value="1"/>
</dbReference>
<dbReference type="InterPro" id="IPR024752">
    <property type="entry name" value="Myb/SANT-like_dom"/>
</dbReference>
<organism evidence="13 14">
    <name type="scientific">Lithocarpus litseifolius</name>
    <dbReference type="NCBI Taxonomy" id="425828"/>
    <lineage>
        <taxon>Eukaryota</taxon>
        <taxon>Viridiplantae</taxon>
        <taxon>Streptophyta</taxon>
        <taxon>Embryophyta</taxon>
        <taxon>Tracheophyta</taxon>
        <taxon>Spermatophyta</taxon>
        <taxon>Magnoliopsida</taxon>
        <taxon>eudicotyledons</taxon>
        <taxon>Gunneridae</taxon>
        <taxon>Pentapetalae</taxon>
        <taxon>rosids</taxon>
        <taxon>fabids</taxon>
        <taxon>Fagales</taxon>
        <taxon>Fagaceae</taxon>
        <taxon>Lithocarpus</taxon>
    </lineage>
</organism>
<keyword evidence="6" id="KW-0378">Hydrolase</keyword>
<comment type="subcellular location">
    <subcellularLocation>
        <location evidence="2">Nucleus</location>
    </subcellularLocation>
</comment>
<dbReference type="InterPro" id="IPR058353">
    <property type="entry name" value="DUF8040"/>
</dbReference>
<evidence type="ECO:0000259" key="12">
    <source>
        <dbReference type="Pfam" id="PF26138"/>
    </source>
</evidence>